<keyword evidence="1" id="KW-0472">Membrane</keyword>
<evidence type="ECO:0000313" key="2">
    <source>
        <dbReference type="EMBL" id="UUY01868.1"/>
    </source>
</evidence>
<feature type="transmembrane region" description="Helical" evidence="1">
    <location>
        <begin position="130"/>
        <end position="150"/>
    </location>
</feature>
<evidence type="ECO:0000313" key="3">
    <source>
        <dbReference type="Proteomes" id="UP001058860"/>
    </source>
</evidence>
<evidence type="ECO:0000256" key="1">
    <source>
        <dbReference type="SAM" id="Phobius"/>
    </source>
</evidence>
<dbReference type="RefSeq" id="WP_353862409.1">
    <property type="nucleotide sequence ID" value="NZ_CP088295.1"/>
</dbReference>
<dbReference type="Pfam" id="PF10011">
    <property type="entry name" value="DUF2254"/>
    <property type="match status" value="1"/>
</dbReference>
<keyword evidence="1" id="KW-1133">Transmembrane helix</keyword>
<protein>
    <submittedName>
        <fullName evidence="2">DUF2254 domain-containing protein</fullName>
    </submittedName>
</protein>
<gene>
    <name evidence="2" type="ORF">LRS13_14165</name>
</gene>
<dbReference type="EMBL" id="CP088295">
    <property type="protein sequence ID" value="UUY01868.1"/>
    <property type="molecule type" value="Genomic_DNA"/>
</dbReference>
<organism evidence="2 3">
    <name type="scientific">Svornostia abyssi</name>
    <dbReference type="NCBI Taxonomy" id="2898438"/>
    <lineage>
        <taxon>Bacteria</taxon>
        <taxon>Bacillati</taxon>
        <taxon>Actinomycetota</taxon>
        <taxon>Thermoleophilia</taxon>
        <taxon>Solirubrobacterales</taxon>
        <taxon>Baekduiaceae</taxon>
        <taxon>Svornostia</taxon>
    </lineage>
</organism>
<feature type="transmembrane region" description="Helical" evidence="1">
    <location>
        <begin position="53"/>
        <end position="78"/>
    </location>
</feature>
<dbReference type="InterPro" id="IPR018723">
    <property type="entry name" value="DUF2254_membrane"/>
</dbReference>
<proteinExistence type="predicted"/>
<reference evidence="3" key="1">
    <citation type="submission" date="2021-11" db="EMBL/GenBank/DDBJ databases">
        <title>Cultivation dependent microbiological survey of springs from the worlds oldest radium mine currently devoted to the extraction of radon-saturated water.</title>
        <authorList>
            <person name="Kapinusova G."/>
            <person name="Smrhova T."/>
            <person name="Strejcek M."/>
            <person name="Suman J."/>
            <person name="Jani K."/>
            <person name="Pajer P."/>
            <person name="Uhlik O."/>
        </authorList>
    </citation>
    <scope>NUCLEOTIDE SEQUENCE [LARGE SCALE GENOMIC DNA]</scope>
    <source>
        <strain evidence="3">J379</strain>
    </source>
</reference>
<keyword evidence="1" id="KW-0812">Transmembrane</keyword>
<name>A0ABY5PB84_9ACTN</name>
<feature type="transmembrane region" description="Helical" evidence="1">
    <location>
        <begin position="98"/>
        <end position="118"/>
    </location>
</feature>
<dbReference type="Proteomes" id="UP001058860">
    <property type="component" value="Chromosome"/>
</dbReference>
<accession>A0ABY5PB84</accession>
<keyword evidence="3" id="KW-1185">Reference proteome</keyword>
<sequence>MNVRLLRLRVQRSLIIVPSLYVLAAMVLGDITPGIDKRGRFPLRIDVDIDTAQAILTATATGMLAFTGLVVSSTLLVVQFAATQYSPRLVLWFRRDALVKHAIGTFLAASIYPVVALRELTEGSGITPDISVALSLALLVGASVLFLALLQRVLDRLRPRNLLGRVLADGIAAGHDVYPQALGPDPAPPARDWETPDPRVIRLRSHRGVLASFDEGVLLQAAVTGDLTIELAPAVGEFLSPGDELFRVHGTGTFDDRKLLSSLVVSDERTIEQDPAFALRIMVDTAIRALSPAVNDPTTAVQALDTIGDLVRELAARDLSSSVARGPDGRVRVVWPTPSWDGLLDLAFSEIRAYGASSVQVCRRLRAELLDLKGATNPVRHPAIDAQLAQLDAATTLAHPPGSPDHELALGADRMGLGLQR</sequence>